<name>A0A1B6LGQ6_9HEMI</name>
<dbReference type="AlphaFoldDB" id="A0A1B6LGQ6"/>
<feature type="non-terminal residue" evidence="1">
    <location>
        <position position="182"/>
    </location>
</feature>
<accession>A0A1B6LGQ6</accession>
<proteinExistence type="predicted"/>
<feature type="non-terminal residue" evidence="1">
    <location>
        <position position="1"/>
    </location>
</feature>
<dbReference type="EMBL" id="GEBQ01017223">
    <property type="protein sequence ID" value="JAT22754.1"/>
    <property type="molecule type" value="Transcribed_RNA"/>
</dbReference>
<organism evidence="1">
    <name type="scientific">Graphocephala atropunctata</name>
    <dbReference type="NCBI Taxonomy" id="36148"/>
    <lineage>
        <taxon>Eukaryota</taxon>
        <taxon>Metazoa</taxon>
        <taxon>Ecdysozoa</taxon>
        <taxon>Arthropoda</taxon>
        <taxon>Hexapoda</taxon>
        <taxon>Insecta</taxon>
        <taxon>Pterygota</taxon>
        <taxon>Neoptera</taxon>
        <taxon>Paraneoptera</taxon>
        <taxon>Hemiptera</taxon>
        <taxon>Auchenorrhyncha</taxon>
        <taxon>Membracoidea</taxon>
        <taxon>Cicadellidae</taxon>
        <taxon>Cicadellinae</taxon>
        <taxon>Cicadellini</taxon>
        <taxon>Graphocephala</taxon>
    </lineage>
</organism>
<protein>
    <submittedName>
        <fullName evidence="1">Uncharacterized protein</fullName>
    </submittedName>
</protein>
<reference evidence="1" key="1">
    <citation type="submission" date="2015-11" db="EMBL/GenBank/DDBJ databases">
        <title>De novo transcriptome assembly of four potential Pierce s Disease insect vectors from Arizona vineyards.</title>
        <authorList>
            <person name="Tassone E.E."/>
        </authorList>
    </citation>
    <scope>NUCLEOTIDE SEQUENCE</scope>
</reference>
<evidence type="ECO:0000313" key="1">
    <source>
        <dbReference type="EMBL" id="JAT22754.1"/>
    </source>
</evidence>
<gene>
    <name evidence="1" type="ORF">g.2561</name>
</gene>
<sequence>SSSQGPMVFSTIVAALFTSSGNVKAIHSSNKAICNSLNKECAVQLKSECNNIDISIKTKLPLLVLLFPCSLDPESRRITSESTNTDKTKVRDTTFNTPASITYTDSTSRMINTKTTKIEVTENHSPSSIASTISTLSNNDTVPTEIPDKSNNTPSSIASIVSTLRTINTVPTEIPVTTNNIP</sequence>